<evidence type="ECO:0000313" key="1">
    <source>
        <dbReference type="EMBL" id="MDI6447662.1"/>
    </source>
</evidence>
<accession>A0AAW6TR29</accession>
<proteinExistence type="predicted"/>
<evidence type="ECO:0000313" key="2">
    <source>
        <dbReference type="Proteomes" id="UP001431776"/>
    </source>
</evidence>
<keyword evidence="2" id="KW-1185">Reference proteome</keyword>
<dbReference type="RefSeq" id="WP_349243072.1">
    <property type="nucleotide sequence ID" value="NZ_JASCXX010000001.1"/>
</dbReference>
<gene>
    <name evidence="1" type="ORF">QJ522_01300</name>
</gene>
<reference evidence="1" key="1">
    <citation type="submission" date="2023-05" db="EMBL/GenBank/DDBJ databases">
        <title>Anaerotaeda fermentans gen. nov., sp. nov., a novel anaerobic planctomycete of the new family within the order Sedimentisphaerales isolated from Taman Peninsula, Russia.</title>
        <authorList>
            <person name="Khomyakova M.A."/>
            <person name="Merkel A.Y."/>
            <person name="Slobodkin A.I."/>
        </authorList>
    </citation>
    <scope>NUCLEOTIDE SEQUENCE</scope>
    <source>
        <strain evidence="1">M17dextr</strain>
    </source>
</reference>
<comment type="caution">
    <text evidence="1">The sequence shown here is derived from an EMBL/GenBank/DDBJ whole genome shotgun (WGS) entry which is preliminary data.</text>
</comment>
<dbReference type="Proteomes" id="UP001431776">
    <property type="component" value="Unassembled WGS sequence"/>
</dbReference>
<sequence>MADAEMPHAGHDKHLCYLNNLGFQISNPKEYKDLVRDGQYMCKVCGRVAAHEKNLCKPVKL</sequence>
<name>A0AAW6TR29_9BACT</name>
<dbReference type="AlphaFoldDB" id="A0AAW6TR29"/>
<dbReference type="EMBL" id="JASCXX010000001">
    <property type="protein sequence ID" value="MDI6447662.1"/>
    <property type="molecule type" value="Genomic_DNA"/>
</dbReference>
<organism evidence="1 2">
    <name type="scientific">Anaerobaca lacustris</name>
    <dbReference type="NCBI Taxonomy" id="3044600"/>
    <lineage>
        <taxon>Bacteria</taxon>
        <taxon>Pseudomonadati</taxon>
        <taxon>Planctomycetota</taxon>
        <taxon>Phycisphaerae</taxon>
        <taxon>Sedimentisphaerales</taxon>
        <taxon>Anaerobacaceae</taxon>
        <taxon>Anaerobaca</taxon>
    </lineage>
</organism>
<protein>
    <submittedName>
        <fullName evidence="1">Uncharacterized protein</fullName>
    </submittedName>
</protein>